<dbReference type="EMBL" id="JBHSHJ010000002">
    <property type="protein sequence ID" value="MFC4788241.1"/>
    <property type="molecule type" value="Genomic_DNA"/>
</dbReference>
<evidence type="ECO:0000313" key="3">
    <source>
        <dbReference type="Proteomes" id="UP001596001"/>
    </source>
</evidence>
<name>A0ABV9QB28_9BURK</name>
<evidence type="ECO:0000313" key="2">
    <source>
        <dbReference type="EMBL" id="MFC4788241.1"/>
    </source>
</evidence>
<keyword evidence="1" id="KW-0472">Membrane</keyword>
<sequence>MKAKLEKLRDLASDAASVANHGLSSAKEVAGRASSAALAAGKIEKLRDLASDVASVANHGLSSAKEVADRASSAAFAAGKSGQQIIGKVIEHEDTKAAVAKAKEFSVSASTEAKRLASHVADKVKEADANHKEIADKVETVSMGLGITSGIAAAGAALAAPTGVSAIGLALGITTAPLIITAAPVLCAASTVTGVISGGAYFYSKWKTSKEKKDSEQD</sequence>
<organism evidence="2 3">
    <name type="scientific">Giesbergeria sinuosa</name>
    <dbReference type="NCBI Taxonomy" id="80883"/>
    <lineage>
        <taxon>Bacteria</taxon>
        <taxon>Pseudomonadati</taxon>
        <taxon>Pseudomonadota</taxon>
        <taxon>Betaproteobacteria</taxon>
        <taxon>Burkholderiales</taxon>
        <taxon>Comamonadaceae</taxon>
        <taxon>Giesbergeria</taxon>
    </lineage>
</organism>
<feature type="transmembrane region" description="Helical" evidence="1">
    <location>
        <begin position="151"/>
        <end position="173"/>
    </location>
</feature>
<gene>
    <name evidence="2" type="ORF">ACFO6X_04475</name>
</gene>
<reference evidence="3" key="1">
    <citation type="journal article" date="2019" name="Int. J. Syst. Evol. Microbiol.">
        <title>The Global Catalogue of Microorganisms (GCM) 10K type strain sequencing project: providing services to taxonomists for standard genome sequencing and annotation.</title>
        <authorList>
            <consortium name="The Broad Institute Genomics Platform"/>
            <consortium name="The Broad Institute Genome Sequencing Center for Infectious Disease"/>
            <person name="Wu L."/>
            <person name="Ma J."/>
        </authorList>
    </citation>
    <scope>NUCLEOTIDE SEQUENCE [LARGE SCALE GENOMIC DNA]</scope>
    <source>
        <strain evidence="3">CCUG 49452</strain>
    </source>
</reference>
<dbReference type="Proteomes" id="UP001596001">
    <property type="component" value="Unassembled WGS sequence"/>
</dbReference>
<keyword evidence="1" id="KW-0812">Transmembrane</keyword>
<keyword evidence="3" id="KW-1185">Reference proteome</keyword>
<protein>
    <submittedName>
        <fullName evidence="2">Uncharacterized protein</fullName>
    </submittedName>
</protein>
<keyword evidence="1" id="KW-1133">Transmembrane helix</keyword>
<dbReference type="RefSeq" id="WP_382430452.1">
    <property type="nucleotide sequence ID" value="NZ_JBHSHJ010000002.1"/>
</dbReference>
<accession>A0ABV9QB28</accession>
<proteinExistence type="predicted"/>
<evidence type="ECO:0000256" key="1">
    <source>
        <dbReference type="SAM" id="Phobius"/>
    </source>
</evidence>
<comment type="caution">
    <text evidence="2">The sequence shown here is derived from an EMBL/GenBank/DDBJ whole genome shotgun (WGS) entry which is preliminary data.</text>
</comment>
<feature type="transmembrane region" description="Helical" evidence="1">
    <location>
        <begin position="179"/>
        <end position="203"/>
    </location>
</feature>